<accession>A0ABP1PST2</accession>
<evidence type="ECO:0008006" key="3">
    <source>
        <dbReference type="Google" id="ProtNLM"/>
    </source>
</evidence>
<evidence type="ECO:0000313" key="2">
    <source>
        <dbReference type="Proteomes" id="UP001642540"/>
    </source>
</evidence>
<dbReference type="EMBL" id="CAXLJM020000010">
    <property type="protein sequence ID" value="CAL8076119.1"/>
    <property type="molecule type" value="Genomic_DNA"/>
</dbReference>
<keyword evidence="2" id="KW-1185">Reference proteome</keyword>
<gene>
    <name evidence="1" type="ORF">ODALV1_LOCUS3364</name>
</gene>
<reference evidence="1 2" key="1">
    <citation type="submission" date="2024-08" db="EMBL/GenBank/DDBJ databases">
        <authorList>
            <person name="Cucini C."/>
            <person name="Frati F."/>
        </authorList>
    </citation>
    <scope>NUCLEOTIDE SEQUENCE [LARGE SCALE GENOMIC DNA]</scope>
</reference>
<organism evidence="1 2">
    <name type="scientific">Orchesella dallaii</name>
    <dbReference type="NCBI Taxonomy" id="48710"/>
    <lineage>
        <taxon>Eukaryota</taxon>
        <taxon>Metazoa</taxon>
        <taxon>Ecdysozoa</taxon>
        <taxon>Arthropoda</taxon>
        <taxon>Hexapoda</taxon>
        <taxon>Collembola</taxon>
        <taxon>Entomobryomorpha</taxon>
        <taxon>Entomobryoidea</taxon>
        <taxon>Orchesellidae</taxon>
        <taxon>Orchesellinae</taxon>
        <taxon>Orchesella</taxon>
    </lineage>
</organism>
<name>A0ABP1PST2_9HEXA</name>
<proteinExistence type="predicted"/>
<protein>
    <recommendedName>
        <fullName evidence="3">XIAP-associated factor 1</fullName>
    </recommendedName>
</protein>
<dbReference type="Proteomes" id="UP001642540">
    <property type="component" value="Unassembled WGS sequence"/>
</dbReference>
<comment type="caution">
    <text evidence="1">The sequence shown here is derived from an EMBL/GenBank/DDBJ whole genome shotgun (WGS) entry which is preliminary data.</text>
</comment>
<evidence type="ECO:0000313" key="1">
    <source>
        <dbReference type="EMBL" id="CAL8076119.1"/>
    </source>
</evidence>
<sequence length="139" mass="15728">MSNTAKTYGSEPGECGQLIDLDQEEENCHPIVPHSIYEQALKKIREAERLREEYFDVIMCSKCGCMVARKNIQDHEESCMNDNGCEVKVENSEPLSENTGDTLDFYTCRVCGIAVVEFDLEEHRTKCAGEDAHKNVQTC</sequence>